<feature type="transmembrane region" description="Helical" evidence="7">
    <location>
        <begin position="287"/>
        <end position="308"/>
    </location>
</feature>
<dbReference type="AlphaFoldDB" id="A0A3N6MRI4"/>
<keyword evidence="9" id="KW-1185">Reference proteome</keyword>
<keyword evidence="5 7" id="KW-1133">Transmembrane helix</keyword>
<evidence type="ECO:0000313" key="8">
    <source>
        <dbReference type="EMBL" id="RQG97276.1"/>
    </source>
</evidence>
<evidence type="ECO:0000256" key="6">
    <source>
        <dbReference type="ARBA" id="ARBA00023136"/>
    </source>
</evidence>
<comment type="subcellular location">
    <subcellularLocation>
        <location evidence="1">Cell membrane</location>
        <topology evidence="1">Multi-pass membrane protein</topology>
    </subcellularLocation>
</comment>
<keyword evidence="3" id="KW-1003">Cell membrane</keyword>
<dbReference type="InterPro" id="IPR000060">
    <property type="entry name" value="BCCT_transptr"/>
</dbReference>
<feature type="transmembrane region" description="Helical" evidence="7">
    <location>
        <begin position="438"/>
        <end position="457"/>
    </location>
</feature>
<keyword evidence="6 7" id="KW-0472">Membrane</keyword>
<keyword evidence="4 7" id="KW-0812">Transmembrane</keyword>
<feature type="transmembrane region" description="Helical" evidence="7">
    <location>
        <begin position="184"/>
        <end position="205"/>
    </location>
</feature>
<evidence type="ECO:0000256" key="7">
    <source>
        <dbReference type="SAM" id="Phobius"/>
    </source>
</evidence>
<feature type="transmembrane region" description="Helical" evidence="7">
    <location>
        <begin position="226"/>
        <end position="250"/>
    </location>
</feature>
<feature type="transmembrane region" description="Helical" evidence="7">
    <location>
        <begin position="46"/>
        <end position="64"/>
    </location>
</feature>
<protein>
    <submittedName>
        <fullName evidence="8">BCCT family transporter</fullName>
    </submittedName>
</protein>
<reference evidence="8 9" key="1">
    <citation type="submission" date="2018-10" db="EMBL/GenBank/DDBJ databases">
        <title>Natrarchaeobius chitinivorans gen. nov., sp. nov., and Natrarchaeobius haloalkaliphilus sp. nov., alkaliphilic, chitin-utilizing haloarchaea from hypersaline alkaline lakes.</title>
        <authorList>
            <person name="Sorokin D.Y."/>
            <person name="Elcheninov A.G."/>
            <person name="Kostrikina N.A."/>
            <person name="Bale N.J."/>
            <person name="Sinninghe Damste J.S."/>
            <person name="Khijniak T.V."/>
            <person name="Kublanov I.V."/>
            <person name="Toshchakov S.V."/>
        </authorList>
    </citation>
    <scope>NUCLEOTIDE SEQUENCE [LARGE SCALE GENOMIC DNA]</scope>
    <source>
        <strain evidence="8 9">AArcht4T</strain>
    </source>
</reference>
<feature type="transmembrane region" description="Helical" evidence="7">
    <location>
        <begin position="413"/>
        <end position="431"/>
    </location>
</feature>
<dbReference type="Pfam" id="PF02028">
    <property type="entry name" value="BCCT"/>
    <property type="match status" value="1"/>
</dbReference>
<accession>A0A3N6MRI4</accession>
<dbReference type="Proteomes" id="UP000282323">
    <property type="component" value="Unassembled WGS sequence"/>
</dbReference>
<evidence type="ECO:0000256" key="2">
    <source>
        <dbReference type="ARBA" id="ARBA00022448"/>
    </source>
</evidence>
<evidence type="ECO:0000256" key="4">
    <source>
        <dbReference type="ARBA" id="ARBA00022692"/>
    </source>
</evidence>
<keyword evidence="2" id="KW-0813">Transport</keyword>
<gene>
    <name evidence="8" type="ORF">EA473_04215</name>
</gene>
<feature type="transmembrane region" description="Helical" evidence="7">
    <location>
        <begin position="20"/>
        <end position="39"/>
    </location>
</feature>
<dbReference type="GO" id="GO:0022857">
    <property type="term" value="F:transmembrane transporter activity"/>
    <property type="evidence" value="ECO:0007669"/>
    <property type="project" value="InterPro"/>
</dbReference>
<sequence>MATHGTGGIERTLRRALVPLFALSGAVVVTAFFFPAIVGDVVSGRVWLFLSLVFFGSGLSYVSLLPLEAEEGEKTDEPDDPRRVLTVRRISRLDTAREFFAGQDPIVFGTSVGGLTAFFGLYLLAPATMATSISVVRNVLLREFGWLFAAPILVSVVFCLYLLVGPWGDIKLGGPDATPGYTYPVYFTMFFTAGIAAGIVFWGPAEALFHYREPPPSMAAEPRSDAAVVGALTYALFHWGFSAWSAYVVVGVPIAYFVYQHGAPLRVSTALAPFLGLEGLDSVWARFVDLLAVLATIGGIATSIALVSQQFLAGIDHQWAVTYGTGGSVLFVTGLTAIFVISARTGVHRGIRRLSAITILLFALVSVVLFVLGPRWFVLEQGAAAVGRYAVTFVPMSVEFGTEWAAGWTVWNWSWWFSWAPFAGLFLAALSKGRRIRTVVLTGFVATSMATMTWFLLLGGTAIQFQRSGRADILGAVEAFGGSEAVAGFPLFQALALGQLLTFLFLALIICFIATSADTSTLVVAILAARHEVAPTTGAVVFWGLFQGVVAVSVLVTGSAQTLQTAAVLTGAPIALVSVVAVVGLTRFCLEHERGHASAFGRLRSVVLERETDD</sequence>
<feature type="transmembrane region" description="Helical" evidence="7">
    <location>
        <begin position="540"/>
        <end position="560"/>
    </location>
</feature>
<evidence type="ECO:0000313" key="9">
    <source>
        <dbReference type="Proteomes" id="UP000282323"/>
    </source>
</evidence>
<dbReference type="GO" id="GO:0005886">
    <property type="term" value="C:plasma membrane"/>
    <property type="evidence" value="ECO:0007669"/>
    <property type="project" value="UniProtKB-SubCell"/>
</dbReference>
<evidence type="ECO:0000256" key="3">
    <source>
        <dbReference type="ARBA" id="ARBA00022475"/>
    </source>
</evidence>
<evidence type="ECO:0000256" key="5">
    <source>
        <dbReference type="ARBA" id="ARBA00022989"/>
    </source>
</evidence>
<feature type="transmembrane region" description="Helical" evidence="7">
    <location>
        <begin position="566"/>
        <end position="590"/>
    </location>
</feature>
<dbReference type="OrthoDB" id="141573at2157"/>
<evidence type="ECO:0000256" key="1">
    <source>
        <dbReference type="ARBA" id="ARBA00004651"/>
    </source>
</evidence>
<dbReference type="PANTHER" id="PTHR30047">
    <property type="entry name" value="HIGH-AFFINITY CHOLINE TRANSPORT PROTEIN-RELATED"/>
    <property type="match status" value="1"/>
</dbReference>
<feature type="transmembrane region" description="Helical" evidence="7">
    <location>
        <begin position="500"/>
        <end position="528"/>
    </location>
</feature>
<dbReference type="PANTHER" id="PTHR30047:SF7">
    <property type="entry name" value="HIGH-AFFINITY CHOLINE TRANSPORT PROTEIN"/>
    <property type="match status" value="1"/>
</dbReference>
<feature type="transmembrane region" description="Helical" evidence="7">
    <location>
        <begin position="144"/>
        <end position="164"/>
    </location>
</feature>
<dbReference type="RefSeq" id="WP_124194399.1">
    <property type="nucleotide sequence ID" value="NZ_REGA01000002.1"/>
</dbReference>
<feature type="transmembrane region" description="Helical" evidence="7">
    <location>
        <begin position="320"/>
        <end position="342"/>
    </location>
</feature>
<proteinExistence type="predicted"/>
<dbReference type="EMBL" id="REGA01000002">
    <property type="protein sequence ID" value="RQG97276.1"/>
    <property type="molecule type" value="Genomic_DNA"/>
</dbReference>
<name>A0A3N6MRI4_NATCH</name>
<comment type="caution">
    <text evidence="8">The sequence shown here is derived from an EMBL/GenBank/DDBJ whole genome shotgun (WGS) entry which is preliminary data.</text>
</comment>
<organism evidence="8 9">
    <name type="scientific">Natrarchaeobius chitinivorans</name>
    <dbReference type="NCBI Taxonomy" id="1679083"/>
    <lineage>
        <taxon>Archaea</taxon>
        <taxon>Methanobacteriati</taxon>
        <taxon>Methanobacteriota</taxon>
        <taxon>Stenosarchaea group</taxon>
        <taxon>Halobacteria</taxon>
        <taxon>Halobacteriales</taxon>
        <taxon>Natrialbaceae</taxon>
        <taxon>Natrarchaeobius</taxon>
    </lineage>
</organism>
<feature type="transmembrane region" description="Helical" evidence="7">
    <location>
        <begin position="354"/>
        <end position="372"/>
    </location>
</feature>